<keyword evidence="1" id="KW-0812">Transmembrane</keyword>
<evidence type="ECO:0000313" key="2">
    <source>
        <dbReference type="EMBL" id="GFH61692.1"/>
    </source>
</evidence>
<dbReference type="Proteomes" id="UP001054902">
    <property type="component" value="Unassembled WGS sequence"/>
</dbReference>
<feature type="transmembrane region" description="Helical" evidence="1">
    <location>
        <begin position="161"/>
        <end position="181"/>
    </location>
</feature>
<organism evidence="2 3">
    <name type="scientific">Chaetoceros tenuissimus</name>
    <dbReference type="NCBI Taxonomy" id="426638"/>
    <lineage>
        <taxon>Eukaryota</taxon>
        <taxon>Sar</taxon>
        <taxon>Stramenopiles</taxon>
        <taxon>Ochrophyta</taxon>
        <taxon>Bacillariophyta</taxon>
        <taxon>Coscinodiscophyceae</taxon>
        <taxon>Chaetocerotophycidae</taxon>
        <taxon>Chaetocerotales</taxon>
        <taxon>Chaetocerotaceae</taxon>
        <taxon>Chaetoceros</taxon>
    </lineage>
</organism>
<reference evidence="2 3" key="1">
    <citation type="journal article" date="2021" name="Sci. Rep.">
        <title>The genome of the diatom Chaetoceros tenuissimus carries an ancient integrated fragment of an extant virus.</title>
        <authorList>
            <person name="Hongo Y."/>
            <person name="Kimura K."/>
            <person name="Takaki Y."/>
            <person name="Yoshida Y."/>
            <person name="Baba S."/>
            <person name="Kobayashi G."/>
            <person name="Nagasaki K."/>
            <person name="Hano T."/>
            <person name="Tomaru Y."/>
        </authorList>
    </citation>
    <scope>NUCLEOTIDE SEQUENCE [LARGE SCALE GENOMIC DNA]</scope>
    <source>
        <strain evidence="2 3">NIES-3715</strain>
    </source>
</reference>
<evidence type="ECO:0000313" key="3">
    <source>
        <dbReference type="Proteomes" id="UP001054902"/>
    </source>
</evidence>
<name>A0AAD3DBY5_9STRA</name>
<proteinExistence type="predicted"/>
<keyword evidence="3" id="KW-1185">Reference proteome</keyword>
<gene>
    <name evidence="2" type="ORF">CTEN210_18168</name>
</gene>
<protein>
    <recommendedName>
        <fullName evidence="4">LNR domain-containing protein</fullName>
    </recommendedName>
</protein>
<evidence type="ECO:0008006" key="4">
    <source>
        <dbReference type="Google" id="ProtNLM"/>
    </source>
</evidence>
<evidence type="ECO:0000256" key="1">
    <source>
        <dbReference type="SAM" id="Phobius"/>
    </source>
</evidence>
<sequence>MDDNISANPNSYQDDVKWIKFQEKEDVEDSFKIAHNSHADIHAKVTEQLLHEGNSFKFDEASDLRDLVISLKYEFEKFKKDTQDNTADIESNWKEMATKLEELQEMSEEHSEAWHENDKTMKLQANSKRNTVEEENNEECLEFGVEEDVFSIMMFSPFCSLMYWTGIFTFSFQMFLVVMLYESLWQEAWEEVSAGDYRRTSTFNIPFGVGTFVRIGQYLVALLSIAFQTDIHDAIHYFLLLRKGNTTNWKILADNQASLQEVGDLSIVRSVYIPNLLRLCQGCATLWIVSIIIKKNDDFMDLLMIFSAVYVVSEIDNIIFNLIRRGFCPCFHIVKTAANIEDVKFQHSKKRGTSCCRGSVFNTLNVRSFVLGVSSLYLLLEVARLQWKQDNGDIMREVYPRCHVDTPRWIGDDWCNGGSYNTEECGWDGGDCVVDLYPDCHVDYPHWIGNGMCNV</sequence>
<keyword evidence="1" id="KW-1133">Transmembrane helix</keyword>
<accession>A0AAD3DBY5</accession>
<dbReference type="EMBL" id="BLLK01000075">
    <property type="protein sequence ID" value="GFH61692.1"/>
    <property type="molecule type" value="Genomic_DNA"/>
</dbReference>
<dbReference type="Gene3D" id="3.30.300.320">
    <property type="match status" value="1"/>
</dbReference>
<keyword evidence="1" id="KW-0472">Membrane</keyword>
<comment type="caution">
    <text evidence="2">The sequence shown here is derived from an EMBL/GenBank/DDBJ whole genome shotgun (WGS) entry which is preliminary data.</text>
</comment>
<dbReference type="AlphaFoldDB" id="A0AAD3DBY5"/>